<keyword evidence="2" id="KW-1185">Reference proteome</keyword>
<dbReference type="AlphaFoldDB" id="A0AAE1CTB6"/>
<dbReference type="PROSITE" id="PS51257">
    <property type="entry name" value="PROKAR_LIPOPROTEIN"/>
    <property type="match status" value="1"/>
</dbReference>
<reference evidence="1" key="1">
    <citation type="journal article" date="2023" name="G3 (Bethesda)">
        <title>A reference genome for the long-term kleptoplast-retaining sea slug Elysia crispata morphotype clarki.</title>
        <authorList>
            <person name="Eastman K.E."/>
            <person name="Pendleton A.L."/>
            <person name="Shaikh M.A."/>
            <person name="Suttiyut T."/>
            <person name="Ogas R."/>
            <person name="Tomko P."/>
            <person name="Gavelis G."/>
            <person name="Widhalm J.R."/>
            <person name="Wisecaver J.H."/>
        </authorList>
    </citation>
    <scope>NUCLEOTIDE SEQUENCE</scope>
    <source>
        <strain evidence="1">ECLA1</strain>
    </source>
</reference>
<evidence type="ECO:0000313" key="2">
    <source>
        <dbReference type="Proteomes" id="UP001283361"/>
    </source>
</evidence>
<protein>
    <submittedName>
        <fullName evidence="1">Uncharacterized protein</fullName>
    </submittedName>
</protein>
<dbReference type="EMBL" id="JAWDGP010006861">
    <property type="protein sequence ID" value="KAK3734117.1"/>
    <property type="molecule type" value="Genomic_DNA"/>
</dbReference>
<dbReference type="Proteomes" id="UP001283361">
    <property type="component" value="Unassembled WGS sequence"/>
</dbReference>
<accession>A0AAE1CTB6</accession>
<proteinExistence type="predicted"/>
<name>A0AAE1CTB6_9GAST</name>
<comment type="caution">
    <text evidence="1">The sequence shown here is derived from an EMBL/GenBank/DDBJ whole genome shotgun (WGS) entry which is preliminary data.</text>
</comment>
<organism evidence="1 2">
    <name type="scientific">Elysia crispata</name>
    <name type="common">lettuce slug</name>
    <dbReference type="NCBI Taxonomy" id="231223"/>
    <lineage>
        <taxon>Eukaryota</taxon>
        <taxon>Metazoa</taxon>
        <taxon>Spiralia</taxon>
        <taxon>Lophotrochozoa</taxon>
        <taxon>Mollusca</taxon>
        <taxon>Gastropoda</taxon>
        <taxon>Heterobranchia</taxon>
        <taxon>Euthyneura</taxon>
        <taxon>Panpulmonata</taxon>
        <taxon>Sacoglossa</taxon>
        <taxon>Placobranchoidea</taxon>
        <taxon>Plakobranchidae</taxon>
        <taxon>Elysia</taxon>
    </lineage>
</organism>
<gene>
    <name evidence="1" type="ORF">RRG08_000030</name>
</gene>
<sequence>MRRAEGLDGQSVNKGALGPATQLISATGCRESHGVKRCVSDKFHVTQYRSSGVRRRVSDKFHVTQYRSSGVKRCVSDKFHVTQ</sequence>
<evidence type="ECO:0000313" key="1">
    <source>
        <dbReference type="EMBL" id="KAK3734117.1"/>
    </source>
</evidence>